<feature type="region of interest" description="Disordered" evidence="2">
    <location>
        <begin position="68"/>
        <end position="100"/>
    </location>
</feature>
<protein>
    <submittedName>
        <fullName evidence="3">Uncharacterized protein</fullName>
    </submittedName>
</protein>
<dbReference type="EMBL" id="JASMQC010000047">
    <property type="protein sequence ID" value="KAK1929531.1"/>
    <property type="molecule type" value="Genomic_DNA"/>
</dbReference>
<comment type="caution">
    <text evidence="3">The sequence shown here is derived from an EMBL/GenBank/DDBJ whole genome shotgun (WGS) entry which is preliminary data.</text>
</comment>
<proteinExistence type="predicted"/>
<keyword evidence="1" id="KW-0175">Coiled coil</keyword>
<evidence type="ECO:0000256" key="2">
    <source>
        <dbReference type="SAM" id="MobiDB-lite"/>
    </source>
</evidence>
<reference evidence="3" key="1">
    <citation type="submission" date="2023-08" db="EMBL/GenBank/DDBJ databases">
        <title>Reference Genome Resource for the Citrus Pathogen Phytophthora citrophthora.</title>
        <authorList>
            <person name="Moller H."/>
            <person name="Coetzee B."/>
            <person name="Rose L.J."/>
            <person name="Van Niekerk J.M."/>
        </authorList>
    </citation>
    <scope>NUCLEOTIDE SEQUENCE</scope>
    <source>
        <strain evidence="3">STE-U-9442</strain>
    </source>
</reference>
<keyword evidence="4" id="KW-1185">Reference proteome</keyword>
<evidence type="ECO:0000256" key="1">
    <source>
        <dbReference type="SAM" id="Coils"/>
    </source>
</evidence>
<sequence length="427" mass="49319">MHLKPHTPPLVTLDEALSFINFCDGGTQDEVQLSSAKVLDVHDVFTLEDIDDLKEDAIRELLSFAKTSSPKHSNELQSPSPTTKKKKRVRSAASSSTVLQRRKKAELETLRDEVARLERYLTQLSTAGAQSYALAVTMDDGHLSEWNRHALLQYQQRQKSEQENQHLKGLLDQQWRISNQLRGVLHKRNVLEGIEFLRTFESPIFEGLYFSTNHAAVLFDQLEVEVDGVYRNFHEFYRPREESIVNCTSQIIYNETCKANVMEFTTATPLNWPMRAAFESVWEFLESSSDRSRKPNTLETKVNLTTPLPNSASCHFHKLHFLRKYEERDRIVVVWSDLIQMTTKKLRLRSLAHAVFTPCKRNPSSACVMETFLKLYVEPSSAEEIPPEDFQYGREVVLGAFGRFMRTFWQNEQNRLMEVMSSAYVST</sequence>
<gene>
    <name evidence="3" type="ORF">P3T76_014929</name>
</gene>
<organism evidence="3 4">
    <name type="scientific">Phytophthora citrophthora</name>
    <dbReference type="NCBI Taxonomy" id="4793"/>
    <lineage>
        <taxon>Eukaryota</taxon>
        <taxon>Sar</taxon>
        <taxon>Stramenopiles</taxon>
        <taxon>Oomycota</taxon>
        <taxon>Peronosporomycetes</taxon>
        <taxon>Peronosporales</taxon>
        <taxon>Peronosporaceae</taxon>
        <taxon>Phytophthora</taxon>
    </lineage>
</organism>
<feature type="compositionally biased region" description="Polar residues" evidence="2">
    <location>
        <begin position="68"/>
        <end position="82"/>
    </location>
</feature>
<dbReference type="AlphaFoldDB" id="A0AAD9G0G3"/>
<dbReference type="Proteomes" id="UP001259832">
    <property type="component" value="Unassembled WGS sequence"/>
</dbReference>
<name>A0AAD9G0G3_9STRA</name>
<evidence type="ECO:0000313" key="4">
    <source>
        <dbReference type="Proteomes" id="UP001259832"/>
    </source>
</evidence>
<accession>A0AAD9G0G3</accession>
<feature type="coiled-coil region" evidence="1">
    <location>
        <begin position="100"/>
        <end position="127"/>
    </location>
</feature>
<evidence type="ECO:0000313" key="3">
    <source>
        <dbReference type="EMBL" id="KAK1929531.1"/>
    </source>
</evidence>